<name>A0A3M7SLV5_BRAPC</name>
<keyword evidence="2" id="KW-1185">Reference proteome</keyword>
<proteinExistence type="predicted"/>
<reference evidence="1 2" key="1">
    <citation type="journal article" date="2018" name="Sci. Rep.">
        <title>Genomic signatures of local adaptation to the degree of environmental predictability in rotifers.</title>
        <authorList>
            <person name="Franch-Gras L."/>
            <person name="Hahn C."/>
            <person name="Garcia-Roger E.M."/>
            <person name="Carmona M.J."/>
            <person name="Serra M."/>
            <person name="Gomez A."/>
        </authorList>
    </citation>
    <scope>NUCLEOTIDE SEQUENCE [LARGE SCALE GENOMIC DNA]</scope>
    <source>
        <strain evidence="1">HYR1</strain>
    </source>
</reference>
<protein>
    <submittedName>
        <fullName evidence="1">Uncharacterized protein</fullName>
    </submittedName>
</protein>
<dbReference type="EMBL" id="REGN01001139">
    <property type="protein sequence ID" value="RNA36702.1"/>
    <property type="molecule type" value="Genomic_DNA"/>
</dbReference>
<sequence length="59" mass="6998">MLVKSLHQIEVKARASLDIGYDNICKMSSLHRHRFQLENDLLIPMLLKIYSTSFYHHQN</sequence>
<accession>A0A3M7SLV5</accession>
<evidence type="ECO:0000313" key="1">
    <source>
        <dbReference type="EMBL" id="RNA36702.1"/>
    </source>
</evidence>
<dbReference type="AlphaFoldDB" id="A0A3M7SLV5"/>
<organism evidence="1 2">
    <name type="scientific">Brachionus plicatilis</name>
    <name type="common">Marine rotifer</name>
    <name type="synonym">Brachionus muelleri</name>
    <dbReference type="NCBI Taxonomy" id="10195"/>
    <lineage>
        <taxon>Eukaryota</taxon>
        <taxon>Metazoa</taxon>
        <taxon>Spiralia</taxon>
        <taxon>Gnathifera</taxon>
        <taxon>Rotifera</taxon>
        <taxon>Eurotatoria</taxon>
        <taxon>Monogononta</taxon>
        <taxon>Pseudotrocha</taxon>
        <taxon>Ploima</taxon>
        <taxon>Brachionidae</taxon>
        <taxon>Brachionus</taxon>
    </lineage>
</organism>
<comment type="caution">
    <text evidence="1">The sequence shown here is derived from an EMBL/GenBank/DDBJ whole genome shotgun (WGS) entry which is preliminary data.</text>
</comment>
<dbReference type="Proteomes" id="UP000276133">
    <property type="component" value="Unassembled WGS sequence"/>
</dbReference>
<gene>
    <name evidence="1" type="ORF">BpHYR1_011351</name>
</gene>
<evidence type="ECO:0000313" key="2">
    <source>
        <dbReference type="Proteomes" id="UP000276133"/>
    </source>
</evidence>